<dbReference type="InterPro" id="IPR035919">
    <property type="entry name" value="EAL_sf"/>
</dbReference>
<dbReference type="PANTHER" id="PTHR33525:SF4">
    <property type="entry name" value="CYCLIC DI-GMP PHOSPHODIESTERASE CDGJ"/>
    <property type="match status" value="1"/>
</dbReference>
<name>C6HYS4_9BACT</name>
<dbReference type="InterPro" id="IPR013976">
    <property type="entry name" value="HDOD"/>
</dbReference>
<gene>
    <name evidence="3" type="ORF">UBAL3_94240155</name>
</gene>
<dbReference type="PIRSF" id="PIRSF003180">
    <property type="entry name" value="DiGMPpdiest_YuxH"/>
    <property type="match status" value="1"/>
</dbReference>
<evidence type="ECO:0000259" key="1">
    <source>
        <dbReference type="PROSITE" id="PS50883"/>
    </source>
</evidence>
<dbReference type="AlphaFoldDB" id="C6HYS4"/>
<keyword evidence="4" id="KW-1185">Reference proteome</keyword>
<evidence type="ECO:0000313" key="4">
    <source>
        <dbReference type="Proteomes" id="UP000009374"/>
    </source>
</evidence>
<evidence type="ECO:0000259" key="2">
    <source>
        <dbReference type="PROSITE" id="PS51833"/>
    </source>
</evidence>
<organism evidence="3 4">
    <name type="scientific">Leptospirillum ferrodiazotrophum</name>
    <dbReference type="NCBI Taxonomy" id="412449"/>
    <lineage>
        <taxon>Bacteria</taxon>
        <taxon>Pseudomonadati</taxon>
        <taxon>Nitrospirota</taxon>
        <taxon>Nitrospiria</taxon>
        <taxon>Nitrospirales</taxon>
        <taxon>Nitrospiraceae</taxon>
        <taxon>Leptospirillum</taxon>
    </lineage>
</organism>
<dbReference type="Gene3D" id="3.20.20.450">
    <property type="entry name" value="EAL domain"/>
    <property type="match status" value="1"/>
</dbReference>
<dbReference type="PANTHER" id="PTHR33525">
    <property type="match status" value="1"/>
</dbReference>
<dbReference type="PROSITE" id="PS50883">
    <property type="entry name" value="EAL"/>
    <property type="match status" value="1"/>
</dbReference>
<feature type="domain" description="HDOD" evidence="2">
    <location>
        <begin position="206"/>
        <end position="406"/>
    </location>
</feature>
<accession>C6HYS4</accession>
<dbReference type="Proteomes" id="UP000009374">
    <property type="component" value="Unassembled WGS sequence"/>
</dbReference>
<dbReference type="SMART" id="SM00052">
    <property type="entry name" value="EAL"/>
    <property type="match status" value="1"/>
</dbReference>
<dbReference type="InterPro" id="IPR052340">
    <property type="entry name" value="RNase_Y/CdgJ"/>
</dbReference>
<dbReference type="SUPFAM" id="SSF109604">
    <property type="entry name" value="HD-domain/PDEase-like"/>
    <property type="match status" value="1"/>
</dbReference>
<dbReference type="InterPro" id="IPR014408">
    <property type="entry name" value="dGMP_Pdiesterase_EAL/HD-GYP"/>
</dbReference>
<dbReference type="Gene3D" id="1.10.3210.10">
    <property type="entry name" value="Hypothetical protein af1432"/>
    <property type="match status" value="1"/>
</dbReference>
<dbReference type="EMBL" id="GG693878">
    <property type="protein sequence ID" value="EES52359.1"/>
    <property type="molecule type" value="Genomic_DNA"/>
</dbReference>
<evidence type="ECO:0000313" key="3">
    <source>
        <dbReference type="EMBL" id="EES52359.1"/>
    </source>
</evidence>
<proteinExistence type="predicted"/>
<feature type="domain" description="EAL" evidence="1">
    <location>
        <begin position="1"/>
        <end position="212"/>
    </location>
</feature>
<dbReference type="Pfam" id="PF00563">
    <property type="entry name" value="EAL"/>
    <property type="match status" value="1"/>
</dbReference>
<dbReference type="InterPro" id="IPR001633">
    <property type="entry name" value="EAL_dom"/>
</dbReference>
<dbReference type="SUPFAM" id="SSF141868">
    <property type="entry name" value="EAL domain-like"/>
    <property type="match status" value="1"/>
</dbReference>
<sequence length="419" mass="47173">MSLEGLSEVVFLGRQAIFDRNDRLFAYELLFRTAGKNEAVIINDSHATAQVIINTMTGVGVERVLGNVPGLINIGEEFLLSDLVFLLSADHFVLEILETVPLTEKVIARCQELKLRGYRLALDDYAGDWATWEPLFPLMDFVKVDFQKVGEPDLAALANTLLERKIPLVAEKVESPEQQALAMNLGFSYFQGYFFSRPIVLESRKRDPLYPALTKILWLILSDGEIGEIHDAVKPHIDLSISLIKIANIVGRSPVTKVTGLRQAIISLGRSQIKRWIELFLFSRASSENRYSMTVFQLAVTRARFMEILSDEWIREDQRESDQAFMTGMLSFSESLLGCPAEEILQDLPVMEEVKRTLKEGTGSLGVLLALSRSIERSDGLEMKKILLKIPLPEEVIAVALNESMCWADDIVRTYSLCQ</sequence>
<reference evidence="3 4" key="1">
    <citation type="journal article" date="2009" name="Appl. Environ. Microbiol.">
        <title>Community genomic and proteomic analyses of chemoautotrophic iron-oxidizing "Leptospirillum rubarum" (Group II) and "Leptospirillum ferrodiazotrophum" (Group III) bacteria in acid mine drainage biofilms.</title>
        <authorList>
            <person name="Goltsman D.S."/>
            <person name="Denef V.J."/>
            <person name="Singer S.W."/>
            <person name="VerBerkmoes N.C."/>
            <person name="Lefsrud M."/>
            <person name="Mueller R.S."/>
            <person name="Dick G.J."/>
            <person name="Sun C.L."/>
            <person name="Wheeler K.E."/>
            <person name="Zemla A."/>
            <person name="Baker B.J."/>
            <person name="Hauser L."/>
            <person name="Land M."/>
            <person name="Shah M.B."/>
            <person name="Thelen M.P."/>
            <person name="Hettich R.L."/>
            <person name="Banfield J.F."/>
        </authorList>
    </citation>
    <scope>NUCLEOTIDE SEQUENCE [LARGE SCALE GENOMIC DNA]</scope>
</reference>
<dbReference type="PROSITE" id="PS51833">
    <property type="entry name" value="HDOD"/>
    <property type="match status" value="1"/>
</dbReference>
<protein>
    <submittedName>
        <fullName evidence="3">Diguanylate phosphodiesterase</fullName>
    </submittedName>
</protein>